<feature type="non-terminal residue" evidence="1">
    <location>
        <position position="1"/>
    </location>
</feature>
<sequence>FGIDVNRAIDLYPFWHSSQRADPGLNIANYANIEVDSLLQKARLTQNTEEQNQLITKATEIINSEVPAIFLFVPTMTYVVNDYITPTSITKISKQSERFMNISDWHMNTNKLWNFFR</sequence>
<evidence type="ECO:0000313" key="1">
    <source>
        <dbReference type="EMBL" id="PIW96825.1"/>
    </source>
</evidence>
<organism evidence="1 2">
    <name type="scientific">Candidatus Kaiserbacteria bacterium CG_4_8_14_3_um_filter_38_9</name>
    <dbReference type="NCBI Taxonomy" id="1974599"/>
    <lineage>
        <taxon>Bacteria</taxon>
        <taxon>Candidatus Kaiseribacteriota</taxon>
    </lineage>
</organism>
<evidence type="ECO:0000313" key="2">
    <source>
        <dbReference type="Proteomes" id="UP000230837"/>
    </source>
</evidence>
<dbReference type="AlphaFoldDB" id="A0A2M7INI0"/>
<dbReference type="Gene3D" id="3.40.190.10">
    <property type="entry name" value="Periplasmic binding protein-like II"/>
    <property type="match status" value="1"/>
</dbReference>
<name>A0A2M7INI0_9BACT</name>
<reference evidence="2" key="1">
    <citation type="submission" date="2017-09" db="EMBL/GenBank/DDBJ databases">
        <title>Depth-based differentiation of microbial function through sediment-hosted aquifers and enrichment of novel symbionts in the deep terrestrial subsurface.</title>
        <authorList>
            <person name="Probst A.J."/>
            <person name="Ladd B."/>
            <person name="Jarett J.K."/>
            <person name="Geller-Mcgrath D.E."/>
            <person name="Sieber C.M.K."/>
            <person name="Emerson J.B."/>
            <person name="Anantharaman K."/>
            <person name="Thomas B.C."/>
            <person name="Malmstrom R."/>
            <person name="Stieglmeier M."/>
            <person name="Klingl A."/>
            <person name="Woyke T."/>
            <person name="Ryan C.M."/>
            <person name="Banfield J.F."/>
        </authorList>
    </citation>
    <scope>NUCLEOTIDE SEQUENCE [LARGE SCALE GENOMIC DNA]</scope>
</reference>
<protein>
    <recommendedName>
        <fullName evidence="3">Solute-binding protein family 5 domain-containing protein</fullName>
    </recommendedName>
</protein>
<gene>
    <name evidence="1" type="ORF">COZ82_02870</name>
</gene>
<dbReference type="SUPFAM" id="SSF53850">
    <property type="entry name" value="Periplasmic binding protein-like II"/>
    <property type="match status" value="1"/>
</dbReference>
<accession>A0A2M7INI0</accession>
<dbReference type="Gene3D" id="3.10.105.10">
    <property type="entry name" value="Dipeptide-binding Protein, Domain 3"/>
    <property type="match status" value="1"/>
</dbReference>
<proteinExistence type="predicted"/>
<comment type="caution">
    <text evidence="1">The sequence shown here is derived from an EMBL/GenBank/DDBJ whole genome shotgun (WGS) entry which is preliminary data.</text>
</comment>
<dbReference type="EMBL" id="PFHR01000149">
    <property type="protein sequence ID" value="PIW96825.1"/>
    <property type="molecule type" value="Genomic_DNA"/>
</dbReference>
<dbReference type="Proteomes" id="UP000230837">
    <property type="component" value="Unassembled WGS sequence"/>
</dbReference>
<evidence type="ECO:0008006" key="3">
    <source>
        <dbReference type="Google" id="ProtNLM"/>
    </source>
</evidence>